<keyword evidence="2" id="KW-1185">Reference proteome</keyword>
<dbReference type="OrthoDB" id="1639410at2"/>
<dbReference type="NCBIfam" id="TIGR02677">
    <property type="entry name" value="TIGR02677 family protein"/>
    <property type="match status" value="1"/>
</dbReference>
<proteinExistence type="predicted"/>
<dbReference type="InterPro" id="IPR013493">
    <property type="entry name" value="CHP02677"/>
</dbReference>
<accession>A0A3M8ART8</accession>
<dbReference type="EMBL" id="RHHS01000045">
    <property type="protein sequence ID" value="RNB53892.1"/>
    <property type="molecule type" value="Genomic_DNA"/>
</dbReference>
<reference evidence="1 2" key="1">
    <citation type="submission" date="2018-10" db="EMBL/GenBank/DDBJ databases">
        <title>Phylogenomics of Brevibacillus.</title>
        <authorList>
            <person name="Dunlap C."/>
        </authorList>
    </citation>
    <scope>NUCLEOTIDE SEQUENCE [LARGE SCALE GENOMIC DNA]</scope>
    <source>
        <strain evidence="1 2">DSM 100115</strain>
    </source>
</reference>
<evidence type="ECO:0000313" key="1">
    <source>
        <dbReference type="EMBL" id="RNB53892.1"/>
    </source>
</evidence>
<comment type="caution">
    <text evidence="1">The sequence shown here is derived from an EMBL/GenBank/DDBJ whole genome shotgun (WGS) entry which is preliminary data.</text>
</comment>
<sequence>MQMKPFSIGKASQAQLSMNRRSLPGFLSIVNCYGYHPPHFQSTCSSFVAIFPATGYKWFFTKLSSRLGRDGMIIIKATPIGRRIALIICNHCQWKFIEILVFSYRIIRGRNSLMSKKRPINIYKAVTEAKYLAVENAPRYRSILRYFYEQQQRLRYWLRPEEILQDVKERMDPNEASMYTEDLLQLDLQQLYEWGNLQRKQSGKVNKIEDFKKKRYRYQATPYTIKFERLIEELEEMGDTYGGSLEVTQFEKLVETLKFLTRLAPVSFHKLGERPRYEMDDWSEEKLYHWWTELYEQFRKVTNNARDYMASLDSLQVEDAMMTEQFLLYKDKVTDYLRRFMMGLQRSSYQIEGMLAQVDHALLNDILHRVARYEVSIPRFEQTVLSQEDIVKRYFDQWEGIRQWFLGDGSGRGSDLEDLQRETNEAIRRIARYAQRMGERQSSMRSRRADYLYLANWFSNLEDVNQAHCLSAAVFGISQMRHIWVDTPKMTEDIHSTIWDMQPADFAVKPRIQGYRERTRPSKIEPKSVEKKAMLKEYLKQKADQQARLRQVFAGARVSVRDLPIVEPFVRQTLLGWIGKSMASPTREGKTDDGRRFKLIESGTGERVRLQCTDGVLEMPDYVIYFMDEGKVKK</sequence>
<dbReference type="Proteomes" id="UP000268829">
    <property type="component" value="Unassembled WGS sequence"/>
</dbReference>
<dbReference type="AlphaFoldDB" id="A0A3M8ART8"/>
<dbReference type="Pfam" id="PF09660">
    <property type="entry name" value="DUF2397"/>
    <property type="match status" value="1"/>
</dbReference>
<protein>
    <submittedName>
        <fullName evidence="1">TIGR02677 family protein</fullName>
    </submittedName>
</protein>
<organism evidence="1 2">
    <name type="scientific">Brevibacillus gelatini</name>
    <dbReference type="NCBI Taxonomy" id="1655277"/>
    <lineage>
        <taxon>Bacteria</taxon>
        <taxon>Bacillati</taxon>
        <taxon>Bacillota</taxon>
        <taxon>Bacilli</taxon>
        <taxon>Bacillales</taxon>
        <taxon>Paenibacillaceae</taxon>
        <taxon>Brevibacillus</taxon>
    </lineage>
</organism>
<evidence type="ECO:0000313" key="2">
    <source>
        <dbReference type="Proteomes" id="UP000268829"/>
    </source>
</evidence>
<name>A0A3M8ART8_9BACL</name>
<gene>
    <name evidence="1" type="ORF">EDM57_18435</name>
</gene>